<accession>A0A1X7TNU1</accession>
<reference evidence="1" key="1">
    <citation type="submission" date="2017-05" db="UniProtKB">
        <authorList>
            <consortium name="EnsemblMetazoa"/>
        </authorList>
    </citation>
    <scope>IDENTIFICATION</scope>
</reference>
<name>A0A1X7TNU1_AMPQE</name>
<organism evidence="1">
    <name type="scientific">Amphimedon queenslandica</name>
    <name type="common">Sponge</name>
    <dbReference type="NCBI Taxonomy" id="400682"/>
    <lineage>
        <taxon>Eukaryota</taxon>
        <taxon>Metazoa</taxon>
        <taxon>Porifera</taxon>
        <taxon>Demospongiae</taxon>
        <taxon>Heteroscleromorpha</taxon>
        <taxon>Haplosclerida</taxon>
        <taxon>Niphatidae</taxon>
        <taxon>Amphimedon</taxon>
    </lineage>
</organism>
<sequence>MTDCVKNRTQKRIKRMILWRRQLCIESVQKVVELTERGRYGKELKVCCQCKLNGEPYYQTKMTEWSTIS</sequence>
<proteinExistence type="predicted"/>
<protein>
    <submittedName>
        <fullName evidence="1">Uncharacterized protein</fullName>
    </submittedName>
</protein>
<dbReference type="InParanoid" id="A0A1X7TNU1"/>
<dbReference type="AlphaFoldDB" id="A0A1X7TNU1"/>
<evidence type="ECO:0000313" key="1">
    <source>
        <dbReference type="EnsemblMetazoa" id="Aqu2.1.16625_001"/>
    </source>
</evidence>
<dbReference type="EnsemblMetazoa" id="Aqu2.1.16625_001">
    <property type="protein sequence ID" value="Aqu2.1.16625_001"/>
    <property type="gene ID" value="Aqu2.1.16625"/>
</dbReference>